<protein>
    <submittedName>
        <fullName evidence="1">Uncharacterized protein</fullName>
    </submittedName>
</protein>
<comment type="caution">
    <text evidence="1">The sequence shown here is derived from an EMBL/GenBank/DDBJ whole genome shotgun (WGS) entry which is preliminary data.</text>
</comment>
<evidence type="ECO:0000313" key="1">
    <source>
        <dbReference type="EMBL" id="KAK8952309.1"/>
    </source>
</evidence>
<dbReference type="AlphaFoldDB" id="A0AAP0BYI9"/>
<organism evidence="1 2">
    <name type="scientific">Platanthera zijinensis</name>
    <dbReference type="NCBI Taxonomy" id="2320716"/>
    <lineage>
        <taxon>Eukaryota</taxon>
        <taxon>Viridiplantae</taxon>
        <taxon>Streptophyta</taxon>
        <taxon>Embryophyta</taxon>
        <taxon>Tracheophyta</taxon>
        <taxon>Spermatophyta</taxon>
        <taxon>Magnoliopsida</taxon>
        <taxon>Liliopsida</taxon>
        <taxon>Asparagales</taxon>
        <taxon>Orchidaceae</taxon>
        <taxon>Orchidoideae</taxon>
        <taxon>Orchideae</taxon>
        <taxon>Orchidinae</taxon>
        <taxon>Platanthera</taxon>
    </lineage>
</organism>
<dbReference type="Proteomes" id="UP001418222">
    <property type="component" value="Unassembled WGS sequence"/>
</dbReference>
<dbReference type="EMBL" id="JBBWWQ010000003">
    <property type="protein sequence ID" value="KAK8952309.1"/>
    <property type="molecule type" value="Genomic_DNA"/>
</dbReference>
<accession>A0AAP0BYI9</accession>
<evidence type="ECO:0000313" key="2">
    <source>
        <dbReference type="Proteomes" id="UP001418222"/>
    </source>
</evidence>
<name>A0AAP0BYI9_9ASPA</name>
<sequence length="138" mass="15814">MGTGMPTAFPGHFAGTTPFSPRDQELRQYCMQACSSNVMAMMKHELESKNVHNNMSTIEKLTRSNFKKWKSNIMFSLDMTDIEMTMSINQSAALIATNTQDEKDLLVDYEAFHSRAPAEWSFKHDHRQGFSDCHWAEV</sequence>
<reference evidence="1 2" key="1">
    <citation type="journal article" date="2022" name="Nat. Plants">
        <title>Genomes of leafy and leafless Platanthera orchids illuminate the evolution of mycoheterotrophy.</title>
        <authorList>
            <person name="Li M.H."/>
            <person name="Liu K.W."/>
            <person name="Li Z."/>
            <person name="Lu H.C."/>
            <person name="Ye Q.L."/>
            <person name="Zhang D."/>
            <person name="Wang J.Y."/>
            <person name="Li Y.F."/>
            <person name="Zhong Z.M."/>
            <person name="Liu X."/>
            <person name="Yu X."/>
            <person name="Liu D.K."/>
            <person name="Tu X.D."/>
            <person name="Liu B."/>
            <person name="Hao Y."/>
            <person name="Liao X.Y."/>
            <person name="Jiang Y.T."/>
            <person name="Sun W.H."/>
            <person name="Chen J."/>
            <person name="Chen Y.Q."/>
            <person name="Ai Y."/>
            <person name="Zhai J.W."/>
            <person name="Wu S.S."/>
            <person name="Zhou Z."/>
            <person name="Hsiao Y.Y."/>
            <person name="Wu W.L."/>
            <person name="Chen Y.Y."/>
            <person name="Lin Y.F."/>
            <person name="Hsu J.L."/>
            <person name="Li C.Y."/>
            <person name="Wang Z.W."/>
            <person name="Zhao X."/>
            <person name="Zhong W.Y."/>
            <person name="Ma X.K."/>
            <person name="Ma L."/>
            <person name="Huang J."/>
            <person name="Chen G.Z."/>
            <person name="Huang M.Z."/>
            <person name="Huang L."/>
            <person name="Peng D.H."/>
            <person name="Luo Y.B."/>
            <person name="Zou S.Q."/>
            <person name="Chen S.P."/>
            <person name="Lan S."/>
            <person name="Tsai W.C."/>
            <person name="Van de Peer Y."/>
            <person name="Liu Z.J."/>
        </authorList>
    </citation>
    <scope>NUCLEOTIDE SEQUENCE [LARGE SCALE GENOMIC DNA]</scope>
    <source>
        <strain evidence="1">Lor287</strain>
    </source>
</reference>
<proteinExistence type="predicted"/>
<gene>
    <name evidence="1" type="ORF">KSP39_PZI004364</name>
</gene>
<keyword evidence="2" id="KW-1185">Reference proteome</keyword>